<reference evidence="3" key="1">
    <citation type="submission" date="2016-06" db="EMBL/GenBank/DDBJ databases">
        <title>Parallel loss of symbiosis genes in relatives of nitrogen-fixing non-legume Parasponia.</title>
        <authorList>
            <person name="Van Velzen R."/>
            <person name="Holmer R."/>
            <person name="Bu F."/>
            <person name="Rutten L."/>
            <person name="Van Zeijl A."/>
            <person name="Liu W."/>
            <person name="Santuari L."/>
            <person name="Cao Q."/>
            <person name="Sharma T."/>
            <person name="Shen D."/>
            <person name="Roswanjaya Y."/>
            <person name="Wardhani T."/>
            <person name="Kalhor M.S."/>
            <person name="Jansen J."/>
            <person name="Van den Hoogen J."/>
            <person name="Gungor B."/>
            <person name="Hartog M."/>
            <person name="Hontelez J."/>
            <person name="Verver J."/>
            <person name="Yang W.-C."/>
            <person name="Schijlen E."/>
            <person name="Repin R."/>
            <person name="Schilthuizen M."/>
            <person name="Schranz E."/>
            <person name="Heidstra R."/>
            <person name="Miyata K."/>
            <person name="Fedorova E."/>
            <person name="Kohlen W."/>
            <person name="Bisseling T."/>
            <person name="Smit S."/>
            <person name="Geurts R."/>
        </authorList>
    </citation>
    <scope>NUCLEOTIDE SEQUENCE [LARGE SCALE GENOMIC DNA]</scope>
    <source>
        <strain evidence="3">cv. WU1-14</strain>
    </source>
</reference>
<keyword evidence="1" id="KW-0732">Signal</keyword>
<organism evidence="2 3">
    <name type="scientific">Parasponia andersonii</name>
    <name type="common">Sponia andersonii</name>
    <dbReference type="NCBI Taxonomy" id="3476"/>
    <lineage>
        <taxon>Eukaryota</taxon>
        <taxon>Viridiplantae</taxon>
        <taxon>Streptophyta</taxon>
        <taxon>Embryophyta</taxon>
        <taxon>Tracheophyta</taxon>
        <taxon>Spermatophyta</taxon>
        <taxon>Magnoliopsida</taxon>
        <taxon>eudicotyledons</taxon>
        <taxon>Gunneridae</taxon>
        <taxon>Pentapetalae</taxon>
        <taxon>rosids</taxon>
        <taxon>fabids</taxon>
        <taxon>Rosales</taxon>
        <taxon>Cannabaceae</taxon>
        <taxon>Parasponia</taxon>
    </lineage>
</organism>
<feature type="chain" id="PRO_5015198477" description="NAD(P)-binding domain containing protein" evidence="1">
    <location>
        <begin position="20"/>
        <end position="61"/>
    </location>
</feature>
<gene>
    <name evidence="2" type="ORF">PanWU01x14_099530</name>
</gene>
<dbReference type="AlphaFoldDB" id="A0A2P5D3T4"/>
<feature type="signal peptide" evidence="1">
    <location>
        <begin position="1"/>
        <end position="19"/>
    </location>
</feature>
<protein>
    <recommendedName>
        <fullName evidence="4">NAD(P)-binding domain containing protein</fullName>
    </recommendedName>
</protein>
<dbReference type="Proteomes" id="UP000237105">
    <property type="component" value="Unassembled WGS sequence"/>
</dbReference>
<dbReference type="OrthoDB" id="10486224at2759"/>
<name>A0A2P5D3T4_PARAD</name>
<evidence type="ECO:0008006" key="4">
    <source>
        <dbReference type="Google" id="ProtNLM"/>
    </source>
</evidence>
<proteinExistence type="predicted"/>
<dbReference type="EMBL" id="JXTB01000067">
    <property type="protein sequence ID" value="PON67956.1"/>
    <property type="molecule type" value="Genomic_DNA"/>
</dbReference>
<evidence type="ECO:0000313" key="3">
    <source>
        <dbReference type="Proteomes" id="UP000237105"/>
    </source>
</evidence>
<evidence type="ECO:0000313" key="2">
    <source>
        <dbReference type="EMBL" id="PON67956.1"/>
    </source>
</evidence>
<sequence length="61" mass="6357">MSVLVTGAASFVGTLVSLAVKKCGDVVVGERVGLLQKSLSRSRMAVHGTVQTAVVRRCRNG</sequence>
<accession>A0A2P5D3T4</accession>
<evidence type="ECO:0000256" key="1">
    <source>
        <dbReference type="SAM" id="SignalP"/>
    </source>
</evidence>
<keyword evidence="3" id="KW-1185">Reference proteome</keyword>
<comment type="caution">
    <text evidence="2">The sequence shown here is derived from an EMBL/GenBank/DDBJ whole genome shotgun (WGS) entry which is preliminary data.</text>
</comment>